<evidence type="ECO:0000256" key="1">
    <source>
        <dbReference type="SAM" id="MobiDB-lite"/>
    </source>
</evidence>
<sequence length="323" mass="32858">MSESSSPDSPTASSASAGVSNGKTAASPVLSPGSEPSLPIMHRPAGPKSRRPPTQLLTAQHDGSASSPASGDEPPPTTAASVVRRPIGPKSRRPPTQLLQSQREAVASSTTSVDEATEEAEIKSEAEAEKAASDCEDADDICLDPVAEVQDEDVVAAPSPVSRPRNLPKGAVPMLPGFGGGGIGLLKPRLPRQQPETSVADPDGTTVAGTSPDSPAGAAEEPPKPRLRPARAGPAMPPPPSVAATDLLALRQQLRKTPAAAPKPSSPPQSPPSLSTLPRPASEGDSQEKKSTGPPPRPPPPVIRPKPRAAKVSDEAAKAASSE</sequence>
<dbReference type="AlphaFoldDB" id="A0A267GWP0"/>
<gene>
    <name evidence="2" type="ORF">BOX15_Mlig031279g1</name>
</gene>
<accession>A0A267GWP0</accession>
<feature type="compositionally biased region" description="Low complexity" evidence="1">
    <location>
        <begin position="1"/>
        <end position="17"/>
    </location>
</feature>
<feature type="compositionally biased region" description="Polar residues" evidence="1">
    <location>
        <begin position="97"/>
        <end position="113"/>
    </location>
</feature>
<dbReference type="Proteomes" id="UP000215902">
    <property type="component" value="Unassembled WGS sequence"/>
</dbReference>
<dbReference type="EMBL" id="NIVC01000140">
    <property type="protein sequence ID" value="PAA89747.1"/>
    <property type="molecule type" value="Genomic_DNA"/>
</dbReference>
<comment type="caution">
    <text evidence="2">The sequence shown here is derived from an EMBL/GenBank/DDBJ whole genome shotgun (WGS) entry which is preliminary data.</text>
</comment>
<reference evidence="2 3" key="1">
    <citation type="submission" date="2017-06" db="EMBL/GenBank/DDBJ databases">
        <title>A platform for efficient transgenesis in Macrostomum lignano, a flatworm model organism for stem cell research.</title>
        <authorList>
            <person name="Berezikov E."/>
        </authorList>
    </citation>
    <scope>NUCLEOTIDE SEQUENCE [LARGE SCALE GENOMIC DNA]</scope>
    <source>
        <strain evidence="2">DV1</strain>
        <tissue evidence="2">Whole organism</tissue>
    </source>
</reference>
<protein>
    <submittedName>
        <fullName evidence="2">Uncharacterized protein</fullName>
    </submittedName>
</protein>
<feature type="compositionally biased region" description="Low complexity" evidence="1">
    <location>
        <begin position="272"/>
        <end position="281"/>
    </location>
</feature>
<evidence type="ECO:0000313" key="3">
    <source>
        <dbReference type="Proteomes" id="UP000215902"/>
    </source>
</evidence>
<proteinExistence type="predicted"/>
<organism evidence="2 3">
    <name type="scientific">Macrostomum lignano</name>
    <dbReference type="NCBI Taxonomy" id="282301"/>
    <lineage>
        <taxon>Eukaryota</taxon>
        <taxon>Metazoa</taxon>
        <taxon>Spiralia</taxon>
        <taxon>Lophotrochozoa</taxon>
        <taxon>Platyhelminthes</taxon>
        <taxon>Rhabditophora</taxon>
        <taxon>Macrostomorpha</taxon>
        <taxon>Macrostomida</taxon>
        <taxon>Macrostomidae</taxon>
        <taxon>Macrostomum</taxon>
    </lineage>
</organism>
<feature type="compositionally biased region" description="Basic and acidic residues" evidence="1">
    <location>
        <begin position="120"/>
        <end position="133"/>
    </location>
</feature>
<evidence type="ECO:0000313" key="2">
    <source>
        <dbReference type="EMBL" id="PAA89747.1"/>
    </source>
</evidence>
<name>A0A267GWP0_9PLAT</name>
<feature type="compositionally biased region" description="Polar residues" evidence="1">
    <location>
        <begin position="55"/>
        <end position="69"/>
    </location>
</feature>
<keyword evidence="3" id="KW-1185">Reference proteome</keyword>
<feature type="region of interest" description="Disordered" evidence="1">
    <location>
        <begin position="1"/>
        <end position="323"/>
    </location>
</feature>
<feature type="compositionally biased region" description="Pro residues" evidence="1">
    <location>
        <begin position="293"/>
        <end position="304"/>
    </location>
</feature>